<comment type="caution">
    <text evidence="1">The sequence shown here is derived from an EMBL/GenBank/DDBJ whole genome shotgun (WGS) entry which is preliminary data.</text>
</comment>
<reference evidence="1 2" key="1">
    <citation type="journal article" date="2022" name="DNA Res.">
        <title>Chromosomal-level genome assembly of the orchid tree Bauhinia variegata (Leguminosae; Cercidoideae) supports the allotetraploid origin hypothesis of Bauhinia.</title>
        <authorList>
            <person name="Zhong Y."/>
            <person name="Chen Y."/>
            <person name="Zheng D."/>
            <person name="Pang J."/>
            <person name="Liu Y."/>
            <person name="Luo S."/>
            <person name="Meng S."/>
            <person name="Qian L."/>
            <person name="Wei D."/>
            <person name="Dai S."/>
            <person name="Zhou R."/>
        </authorList>
    </citation>
    <scope>NUCLEOTIDE SEQUENCE [LARGE SCALE GENOMIC DNA]</scope>
    <source>
        <strain evidence="1">BV-YZ2020</strain>
    </source>
</reference>
<name>A0ACB9P7E1_BAUVA</name>
<accession>A0ACB9P7E1</accession>
<protein>
    <submittedName>
        <fullName evidence="1">Uncharacterized protein</fullName>
    </submittedName>
</protein>
<dbReference type="EMBL" id="CM039430">
    <property type="protein sequence ID" value="KAI4344422.1"/>
    <property type="molecule type" value="Genomic_DNA"/>
</dbReference>
<dbReference type="Proteomes" id="UP000828941">
    <property type="component" value="Chromosome 5"/>
</dbReference>
<sequence>MKKKPIMIFEGRHLEMMAMLVENMGICKAGRRLIVGENTSDFVLVLVPVPEMDKTVDSTGSKNKEKLPTDMSSSRTEFPSSESQVQIHEVAEWNNFIAEKIEELLFSHQLEALFRKAMKHFRGMAYTWGKGILCQILHMTYNMLKGKQVTSPTDIVFESFQEFLNYIMEEIISVILQLKSSLTVGEAMWLLLVRDFNLSQASTMEVDHLSGLVSKGESFTSFFSKCPSLEVLQIYPKANIALLLQKFYTFCPQYLLCNIPIVGVLIPEIYVQL</sequence>
<evidence type="ECO:0000313" key="1">
    <source>
        <dbReference type="EMBL" id="KAI4344422.1"/>
    </source>
</evidence>
<gene>
    <name evidence="1" type="ORF">L6164_011651</name>
</gene>
<proteinExistence type="predicted"/>
<keyword evidence="2" id="KW-1185">Reference proteome</keyword>
<evidence type="ECO:0000313" key="2">
    <source>
        <dbReference type="Proteomes" id="UP000828941"/>
    </source>
</evidence>
<organism evidence="1 2">
    <name type="scientific">Bauhinia variegata</name>
    <name type="common">Purple orchid tree</name>
    <name type="synonym">Phanera variegata</name>
    <dbReference type="NCBI Taxonomy" id="167791"/>
    <lineage>
        <taxon>Eukaryota</taxon>
        <taxon>Viridiplantae</taxon>
        <taxon>Streptophyta</taxon>
        <taxon>Embryophyta</taxon>
        <taxon>Tracheophyta</taxon>
        <taxon>Spermatophyta</taxon>
        <taxon>Magnoliopsida</taxon>
        <taxon>eudicotyledons</taxon>
        <taxon>Gunneridae</taxon>
        <taxon>Pentapetalae</taxon>
        <taxon>rosids</taxon>
        <taxon>fabids</taxon>
        <taxon>Fabales</taxon>
        <taxon>Fabaceae</taxon>
        <taxon>Cercidoideae</taxon>
        <taxon>Cercideae</taxon>
        <taxon>Bauhiniinae</taxon>
        <taxon>Bauhinia</taxon>
    </lineage>
</organism>